<evidence type="ECO:0000313" key="3">
    <source>
        <dbReference type="Proteomes" id="UP001260534"/>
    </source>
</evidence>
<dbReference type="RefSeq" id="WP_209230137.1">
    <property type="nucleotide sequence ID" value="NZ_JAGHXG010000005.1"/>
</dbReference>
<keyword evidence="3" id="KW-1185">Reference proteome</keyword>
<keyword evidence="1" id="KW-0472">Membrane</keyword>
<protein>
    <submittedName>
        <fullName evidence="2">Exopolysaccharide biosynthesis protein</fullName>
    </submittedName>
</protein>
<evidence type="ECO:0000256" key="1">
    <source>
        <dbReference type="SAM" id="Phobius"/>
    </source>
</evidence>
<keyword evidence="1" id="KW-1133">Transmembrane helix</keyword>
<accession>A0ABU2I015</accession>
<dbReference type="Pfam" id="PF06055">
    <property type="entry name" value="ExoD"/>
    <property type="match status" value="1"/>
</dbReference>
<evidence type="ECO:0000313" key="2">
    <source>
        <dbReference type="EMBL" id="MDS9991479.1"/>
    </source>
</evidence>
<organism evidence="2 3">
    <name type="scientific">Xanthomonas hawaiiensis</name>
    <dbReference type="NCBI Taxonomy" id="3003247"/>
    <lineage>
        <taxon>Bacteria</taxon>
        <taxon>Pseudomonadati</taxon>
        <taxon>Pseudomonadota</taxon>
        <taxon>Gammaproteobacteria</taxon>
        <taxon>Lysobacterales</taxon>
        <taxon>Lysobacteraceae</taxon>
        <taxon>Xanthomonas</taxon>
    </lineage>
</organism>
<gene>
    <name evidence="2" type="ORF">PNQ69_01735</name>
</gene>
<dbReference type="Proteomes" id="UP001260534">
    <property type="component" value="Unassembled WGS sequence"/>
</dbReference>
<sequence>MTSPGDAPGGAPHARDHGYSAEGIRTLLDTFVLGDPDEHLRLRLILADLQQSAFGVFLFVAILPAFLPVPGLAGGISGPLVTLIGVQMLIGLRKPWLPRFIGERGPRRRTMQRFVGRIAPWLRRLDRLLKPRLPALVDTLPARAFSGLLLVVLGILLSLPIPFTNYAFGAMLLLFALALLERDGGLMLLSWLGSIAVALTLGLASDQVVDLGREWMQKLR</sequence>
<dbReference type="PIRSF" id="PIRSF033239">
    <property type="entry name" value="ExoD"/>
    <property type="match status" value="1"/>
</dbReference>
<dbReference type="PANTHER" id="PTHR41795">
    <property type="entry name" value="EXOPOLYSACCHARIDE SYNTHESIS PROTEIN"/>
    <property type="match status" value="1"/>
</dbReference>
<reference evidence="2 3" key="1">
    <citation type="submission" date="2023-01" db="EMBL/GenBank/DDBJ databases">
        <title>Xanthomonas hawaiianensis sp. nov. isolated from Araceae family in Hawaii.</title>
        <authorList>
            <person name="Chunag S.-C."/>
            <person name="Dobhal S."/>
            <person name="Alvarez A."/>
            <person name="Arif M."/>
        </authorList>
    </citation>
    <scope>NUCLEOTIDE SEQUENCE [LARGE SCALE GENOMIC DNA]</scope>
    <source>
        <strain evidence="2 3">A2111</strain>
    </source>
</reference>
<keyword evidence="1" id="KW-0812">Transmembrane</keyword>
<proteinExistence type="predicted"/>
<feature type="transmembrane region" description="Helical" evidence="1">
    <location>
        <begin position="73"/>
        <end position="92"/>
    </location>
</feature>
<dbReference type="EMBL" id="JAQMHB010000001">
    <property type="protein sequence ID" value="MDS9991479.1"/>
    <property type="molecule type" value="Genomic_DNA"/>
</dbReference>
<name>A0ABU2I015_9XANT</name>
<comment type="caution">
    <text evidence="2">The sequence shown here is derived from an EMBL/GenBank/DDBJ whole genome shotgun (WGS) entry which is preliminary data.</text>
</comment>
<dbReference type="InterPro" id="IPR010331">
    <property type="entry name" value="ExoD"/>
</dbReference>
<feature type="transmembrane region" description="Helical" evidence="1">
    <location>
        <begin position="187"/>
        <end position="205"/>
    </location>
</feature>
<dbReference type="PANTHER" id="PTHR41795:SF1">
    <property type="entry name" value="EXOPOLYSACCHARIDE SYNTHESIS PROTEIN"/>
    <property type="match status" value="1"/>
</dbReference>